<reference evidence="2 3" key="1">
    <citation type="submission" date="2016-11" db="EMBL/GenBank/DDBJ databases">
        <title>Trade-off between light-utilization and light-protection in marine flavobacteria.</title>
        <authorList>
            <person name="Kumagai Y."/>
        </authorList>
    </citation>
    <scope>NUCLEOTIDE SEQUENCE [LARGE SCALE GENOMIC DNA]</scope>
    <source>
        <strain evidence="2 3">NBRC 107741</strain>
    </source>
</reference>
<gene>
    <name evidence="2" type="ORF">BST85_06845</name>
</gene>
<keyword evidence="1" id="KW-0812">Transmembrane</keyword>
<evidence type="ECO:0000313" key="3">
    <source>
        <dbReference type="Proteomes" id="UP000239800"/>
    </source>
</evidence>
<dbReference type="AlphaFoldDB" id="A0A2S7KPZ5"/>
<feature type="transmembrane region" description="Helical" evidence="1">
    <location>
        <begin position="78"/>
        <end position="95"/>
    </location>
</feature>
<dbReference type="RefSeq" id="WP_104812571.1">
    <property type="nucleotide sequence ID" value="NZ_MQUB01000001.1"/>
</dbReference>
<keyword evidence="3" id="KW-1185">Reference proteome</keyword>
<feature type="transmembrane region" description="Helical" evidence="1">
    <location>
        <begin position="172"/>
        <end position="195"/>
    </location>
</feature>
<keyword evidence="1" id="KW-0472">Membrane</keyword>
<dbReference type="EMBL" id="MQUB01000001">
    <property type="protein sequence ID" value="PQB04643.1"/>
    <property type="molecule type" value="Genomic_DNA"/>
</dbReference>
<comment type="caution">
    <text evidence="2">The sequence shown here is derived from an EMBL/GenBank/DDBJ whole genome shotgun (WGS) entry which is preliminary data.</text>
</comment>
<name>A0A2S7KPZ5_9FLAO</name>
<accession>A0A2S7KPZ5</accession>
<protein>
    <submittedName>
        <fullName evidence="2">Uncharacterized protein</fullName>
    </submittedName>
</protein>
<feature type="transmembrane region" description="Helical" evidence="1">
    <location>
        <begin position="124"/>
        <end position="145"/>
    </location>
</feature>
<dbReference type="Proteomes" id="UP000239800">
    <property type="component" value="Unassembled WGS sequence"/>
</dbReference>
<sequence>MDQLDVLKKEWQNRDQEFPKLSYQDIYKMLLKKSSSMVKWIFYISIGELVLWTGLSFVVPDSSKEIIRDMGLEQTFAIINYITYAVFIVFIVLFYRNYKRIQVTDTIKTLMENIISTRKTVKFFVGYNIGAAVLLMIGTNIFYYLNKDKLYDLLKDSYEGYAAIPAESFTTVFFLGQVIGGIFFIGVLLLFYRLVYGILMRRLKRNYKELKKIEV</sequence>
<organism evidence="2 3">
    <name type="scientific">Aureitalea marina</name>
    <dbReference type="NCBI Taxonomy" id="930804"/>
    <lineage>
        <taxon>Bacteria</taxon>
        <taxon>Pseudomonadati</taxon>
        <taxon>Bacteroidota</taxon>
        <taxon>Flavobacteriia</taxon>
        <taxon>Flavobacteriales</taxon>
        <taxon>Flavobacteriaceae</taxon>
        <taxon>Aureitalea</taxon>
    </lineage>
</organism>
<dbReference type="OrthoDB" id="709028at2"/>
<evidence type="ECO:0000256" key="1">
    <source>
        <dbReference type="SAM" id="Phobius"/>
    </source>
</evidence>
<feature type="transmembrane region" description="Helical" evidence="1">
    <location>
        <begin position="40"/>
        <end position="58"/>
    </location>
</feature>
<keyword evidence="1" id="KW-1133">Transmembrane helix</keyword>
<proteinExistence type="predicted"/>
<evidence type="ECO:0000313" key="2">
    <source>
        <dbReference type="EMBL" id="PQB04643.1"/>
    </source>
</evidence>